<name>A0A0A9A343_ARUDO</name>
<evidence type="ECO:0000313" key="1">
    <source>
        <dbReference type="EMBL" id="JAD43430.1"/>
    </source>
</evidence>
<organism evidence="1">
    <name type="scientific">Arundo donax</name>
    <name type="common">Giant reed</name>
    <name type="synonym">Donax arundinaceus</name>
    <dbReference type="NCBI Taxonomy" id="35708"/>
    <lineage>
        <taxon>Eukaryota</taxon>
        <taxon>Viridiplantae</taxon>
        <taxon>Streptophyta</taxon>
        <taxon>Embryophyta</taxon>
        <taxon>Tracheophyta</taxon>
        <taxon>Spermatophyta</taxon>
        <taxon>Magnoliopsida</taxon>
        <taxon>Liliopsida</taxon>
        <taxon>Poales</taxon>
        <taxon>Poaceae</taxon>
        <taxon>PACMAD clade</taxon>
        <taxon>Arundinoideae</taxon>
        <taxon>Arundineae</taxon>
        <taxon>Arundo</taxon>
    </lineage>
</organism>
<sequence length="43" mass="4880">MASCLSVCTSTGKKEKDIHEQFIFKKNLNMALFHQCCLVICSE</sequence>
<protein>
    <submittedName>
        <fullName evidence="1">Uncharacterized protein</fullName>
    </submittedName>
</protein>
<accession>A0A0A9A343</accession>
<reference evidence="1" key="1">
    <citation type="submission" date="2014-09" db="EMBL/GenBank/DDBJ databases">
        <authorList>
            <person name="Magalhaes I.L.F."/>
            <person name="Oliveira U."/>
            <person name="Santos F.R."/>
            <person name="Vidigal T.H.D.A."/>
            <person name="Brescovit A.D."/>
            <person name="Santos A.J."/>
        </authorList>
    </citation>
    <scope>NUCLEOTIDE SEQUENCE</scope>
    <source>
        <tissue evidence="1">Shoot tissue taken approximately 20 cm above the soil surface</tissue>
    </source>
</reference>
<reference evidence="1" key="2">
    <citation type="journal article" date="2015" name="Data Brief">
        <title>Shoot transcriptome of the giant reed, Arundo donax.</title>
        <authorList>
            <person name="Barrero R.A."/>
            <person name="Guerrero F.D."/>
            <person name="Moolhuijzen P."/>
            <person name="Goolsby J.A."/>
            <person name="Tidwell J."/>
            <person name="Bellgard S.E."/>
            <person name="Bellgard M.I."/>
        </authorList>
    </citation>
    <scope>NUCLEOTIDE SEQUENCE</scope>
    <source>
        <tissue evidence="1">Shoot tissue taken approximately 20 cm above the soil surface</tissue>
    </source>
</reference>
<dbReference type="EMBL" id="GBRH01254465">
    <property type="protein sequence ID" value="JAD43430.1"/>
    <property type="molecule type" value="Transcribed_RNA"/>
</dbReference>
<proteinExistence type="predicted"/>
<dbReference type="AlphaFoldDB" id="A0A0A9A343"/>